<sequence>MGNGETNALYTRLKPSKPLLDTTSTPPRWEMSHYLDIRANIVEPSEFVQEKLHSRRMEGIGTNGTVYCAHLSPRQNMEGTPMSQSSVMALGRVPTRSNGGWPKGRWNPAQQTLKSTQWWILGAVNGRPTAVNEGSTAAVGFVAHATRRQRPSNGDAVGTPVSKFATHHGSVQLSREAR</sequence>
<feature type="region of interest" description="Disordered" evidence="1">
    <location>
        <begin position="146"/>
        <end position="178"/>
    </location>
</feature>
<dbReference type="EMBL" id="QPFP01000083">
    <property type="protein sequence ID" value="TEB22943.1"/>
    <property type="molecule type" value="Genomic_DNA"/>
</dbReference>
<dbReference type="Proteomes" id="UP000298030">
    <property type="component" value="Unassembled WGS sequence"/>
</dbReference>
<accession>A0A4Y7SM28</accession>
<proteinExistence type="predicted"/>
<protein>
    <submittedName>
        <fullName evidence="2">Uncharacterized protein</fullName>
    </submittedName>
</protein>
<comment type="caution">
    <text evidence="2">The sequence shown here is derived from an EMBL/GenBank/DDBJ whole genome shotgun (WGS) entry which is preliminary data.</text>
</comment>
<feature type="compositionally biased region" description="Polar residues" evidence="1">
    <location>
        <begin position="169"/>
        <end position="178"/>
    </location>
</feature>
<keyword evidence="3" id="KW-1185">Reference proteome</keyword>
<reference evidence="2 3" key="1">
    <citation type="journal article" date="2019" name="Nat. Ecol. Evol.">
        <title>Megaphylogeny resolves global patterns of mushroom evolution.</title>
        <authorList>
            <person name="Varga T."/>
            <person name="Krizsan K."/>
            <person name="Foldi C."/>
            <person name="Dima B."/>
            <person name="Sanchez-Garcia M."/>
            <person name="Sanchez-Ramirez S."/>
            <person name="Szollosi G.J."/>
            <person name="Szarkandi J.G."/>
            <person name="Papp V."/>
            <person name="Albert L."/>
            <person name="Andreopoulos W."/>
            <person name="Angelini C."/>
            <person name="Antonin V."/>
            <person name="Barry K.W."/>
            <person name="Bougher N.L."/>
            <person name="Buchanan P."/>
            <person name="Buyck B."/>
            <person name="Bense V."/>
            <person name="Catcheside P."/>
            <person name="Chovatia M."/>
            <person name="Cooper J."/>
            <person name="Damon W."/>
            <person name="Desjardin D."/>
            <person name="Finy P."/>
            <person name="Geml J."/>
            <person name="Haridas S."/>
            <person name="Hughes K."/>
            <person name="Justo A."/>
            <person name="Karasinski D."/>
            <person name="Kautmanova I."/>
            <person name="Kiss B."/>
            <person name="Kocsube S."/>
            <person name="Kotiranta H."/>
            <person name="LaButti K.M."/>
            <person name="Lechner B.E."/>
            <person name="Liimatainen K."/>
            <person name="Lipzen A."/>
            <person name="Lukacs Z."/>
            <person name="Mihaltcheva S."/>
            <person name="Morgado L.N."/>
            <person name="Niskanen T."/>
            <person name="Noordeloos M.E."/>
            <person name="Ohm R.A."/>
            <person name="Ortiz-Santana B."/>
            <person name="Ovrebo C."/>
            <person name="Racz N."/>
            <person name="Riley R."/>
            <person name="Savchenko A."/>
            <person name="Shiryaev A."/>
            <person name="Soop K."/>
            <person name="Spirin V."/>
            <person name="Szebenyi C."/>
            <person name="Tomsovsky M."/>
            <person name="Tulloss R.E."/>
            <person name="Uehling J."/>
            <person name="Grigoriev I.V."/>
            <person name="Vagvolgyi C."/>
            <person name="Papp T."/>
            <person name="Martin F.M."/>
            <person name="Miettinen O."/>
            <person name="Hibbett D.S."/>
            <person name="Nagy L.G."/>
        </authorList>
    </citation>
    <scope>NUCLEOTIDE SEQUENCE [LARGE SCALE GENOMIC DNA]</scope>
    <source>
        <strain evidence="2 3">FP101781</strain>
    </source>
</reference>
<evidence type="ECO:0000256" key="1">
    <source>
        <dbReference type="SAM" id="MobiDB-lite"/>
    </source>
</evidence>
<evidence type="ECO:0000313" key="3">
    <source>
        <dbReference type="Proteomes" id="UP000298030"/>
    </source>
</evidence>
<organism evidence="2 3">
    <name type="scientific">Coprinellus micaceus</name>
    <name type="common">Glistening ink-cap mushroom</name>
    <name type="synonym">Coprinus micaceus</name>
    <dbReference type="NCBI Taxonomy" id="71717"/>
    <lineage>
        <taxon>Eukaryota</taxon>
        <taxon>Fungi</taxon>
        <taxon>Dikarya</taxon>
        <taxon>Basidiomycota</taxon>
        <taxon>Agaricomycotina</taxon>
        <taxon>Agaricomycetes</taxon>
        <taxon>Agaricomycetidae</taxon>
        <taxon>Agaricales</taxon>
        <taxon>Agaricineae</taxon>
        <taxon>Psathyrellaceae</taxon>
        <taxon>Coprinellus</taxon>
    </lineage>
</organism>
<gene>
    <name evidence="2" type="ORF">FA13DRAFT_1917136</name>
</gene>
<dbReference type="AlphaFoldDB" id="A0A4Y7SM28"/>
<evidence type="ECO:0000313" key="2">
    <source>
        <dbReference type="EMBL" id="TEB22943.1"/>
    </source>
</evidence>
<feature type="region of interest" description="Disordered" evidence="1">
    <location>
        <begin position="1"/>
        <end position="25"/>
    </location>
</feature>
<name>A0A4Y7SM28_COPMI</name>